<dbReference type="AlphaFoldDB" id="A0AAV1I1W2"/>
<gene>
    <name evidence="1" type="ORF">CVIRNUC_004584</name>
</gene>
<reference evidence="1 2" key="1">
    <citation type="submission" date="2023-10" db="EMBL/GenBank/DDBJ databases">
        <authorList>
            <person name="Maclean D."/>
            <person name="Macfadyen A."/>
        </authorList>
    </citation>
    <scope>NUCLEOTIDE SEQUENCE [LARGE SCALE GENOMIC DNA]</scope>
</reference>
<dbReference type="Proteomes" id="UP001314263">
    <property type="component" value="Unassembled WGS sequence"/>
</dbReference>
<organism evidence="1 2">
    <name type="scientific">Coccomyxa viridis</name>
    <dbReference type="NCBI Taxonomy" id="1274662"/>
    <lineage>
        <taxon>Eukaryota</taxon>
        <taxon>Viridiplantae</taxon>
        <taxon>Chlorophyta</taxon>
        <taxon>core chlorophytes</taxon>
        <taxon>Trebouxiophyceae</taxon>
        <taxon>Trebouxiophyceae incertae sedis</taxon>
        <taxon>Coccomyxaceae</taxon>
        <taxon>Coccomyxa</taxon>
    </lineage>
</organism>
<proteinExistence type="predicted"/>
<protein>
    <submittedName>
        <fullName evidence="1">Uncharacterized protein</fullName>
    </submittedName>
</protein>
<name>A0AAV1I1W2_9CHLO</name>
<accession>A0AAV1I1W2</accession>
<keyword evidence="2" id="KW-1185">Reference proteome</keyword>
<sequence>MVKMSVDAATQTTPSKSAGLPKPKANPLTGLCIQLVMLALMLAGFIALIVLIVRQDRPETHAQLLCQGLEPAKVEREDAYDKYSKLALAVIVGLFSLGDKIHSIVILRSHKQQLQAVTSAQQSAQQQQPLTSGEDWGIGSDAGDREVDVDVTIHKHYSAPIHR</sequence>
<comment type="caution">
    <text evidence="1">The sequence shown here is derived from an EMBL/GenBank/DDBJ whole genome shotgun (WGS) entry which is preliminary data.</text>
</comment>
<dbReference type="EMBL" id="CAUYUE010000005">
    <property type="protein sequence ID" value="CAK0778263.1"/>
    <property type="molecule type" value="Genomic_DNA"/>
</dbReference>
<evidence type="ECO:0000313" key="2">
    <source>
        <dbReference type="Proteomes" id="UP001314263"/>
    </source>
</evidence>
<evidence type="ECO:0000313" key="1">
    <source>
        <dbReference type="EMBL" id="CAK0778263.1"/>
    </source>
</evidence>